<name>A0A081K7G9_9GAMM</name>
<evidence type="ECO:0000256" key="2">
    <source>
        <dbReference type="ARBA" id="ARBA00022803"/>
    </source>
</evidence>
<feature type="transmembrane region" description="Helical" evidence="3">
    <location>
        <begin position="87"/>
        <end position="106"/>
    </location>
</feature>
<keyword evidence="1" id="KW-0677">Repeat</keyword>
<dbReference type="EMBL" id="JOJP01000001">
    <property type="protein sequence ID" value="KEI70095.1"/>
    <property type="molecule type" value="Genomic_DNA"/>
</dbReference>
<dbReference type="eggNOG" id="COG0457">
    <property type="taxonomic scope" value="Bacteria"/>
</dbReference>
<dbReference type="Gene3D" id="1.25.40.10">
    <property type="entry name" value="Tetratricopeptide repeat domain"/>
    <property type="match status" value="1"/>
</dbReference>
<organism evidence="5 6">
    <name type="scientific">Endozoicomonas elysicola</name>
    <dbReference type="NCBI Taxonomy" id="305900"/>
    <lineage>
        <taxon>Bacteria</taxon>
        <taxon>Pseudomonadati</taxon>
        <taxon>Pseudomonadota</taxon>
        <taxon>Gammaproteobacteria</taxon>
        <taxon>Oceanospirillales</taxon>
        <taxon>Endozoicomonadaceae</taxon>
        <taxon>Endozoicomonas</taxon>
    </lineage>
</organism>
<keyword evidence="2" id="KW-0802">TPR repeat</keyword>
<keyword evidence="4" id="KW-0732">Signal</keyword>
<sequence length="290" mass="33264">MPHKLIHKLLLVCCVILNISSVKAQPPAEIDEPLYKPFIERYILDELKNLRQDQQFMRTELTNKVAEARLDASDRAVRYTTDTVNNIFFIITAAASILVLLGWRSLREVRETIKAQVESQVSQMTLEYEKRLNELENKLVMRSEQIISAQEKISQTNQVHSLWMRAGLETNLHEQINIYDQILEINPDDVEALTYKADSLLDLGEARWALSLTNQAIDHDQEYALAYWQRACAEAALGQYDEAVRDLETAILQSPALKDEVASETAFEVLHDHLSFKKLLQPELPDEESS</sequence>
<keyword evidence="3" id="KW-1133">Transmembrane helix</keyword>
<evidence type="ECO:0000256" key="1">
    <source>
        <dbReference type="ARBA" id="ARBA00022737"/>
    </source>
</evidence>
<proteinExistence type="predicted"/>
<dbReference type="InterPro" id="IPR011990">
    <property type="entry name" value="TPR-like_helical_dom_sf"/>
</dbReference>
<evidence type="ECO:0000313" key="6">
    <source>
        <dbReference type="Proteomes" id="UP000027997"/>
    </source>
</evidence>
<evidence type="ECO:0000313" key="5">
    <source>
        <dbReference type="EMBL" id="KEI70095.1"/>
    </source>
</evidence>
<dbReference type="PANTHER" id="PTHR44858:SF1">
    <property type="entry name" value="UDP-N-ACETYLGLUCOSAMINE--PEPTIDE N-ACETYLGLUCOSAMINYLTRANSFERASE SPINDLY-RELATED"/>
    <property type="match status" value="1"/>
</dbReference>
<dbReference type="AlphaFoldDB" id="A0A081K7G9"/>
<feature type="chain" id="PRO_5001758662" evidence="4">
    <location>
        <begin position="25"/>
        <end position="290"/>
    </location>
</feature>
<keyword evidence="3" id="KW-0812">Transmembrane</keyword>
<reference evidence="5 6" key="1">
    <citation type="submission" date="2014-06" db="EMBL/GenBank/DDBJ databases">
        <title>Whole Genome Sequences of Three Symbiotic Endozoicomonas Bacteria.</title>
        <authorList>
            <person name="Neave M.J."/>
            <person name="Apprill A."/>
            <person name="Voolstra C.R."/>
        </authorList>
    </citation>
    <scope>NUCLEOTIDE SEQUENCE [LARGE SCALE GENOMIC DNA]</scope>
    <source>
        <strain evidence="5 6">DSM 22380</strain>
    </source>
</reference>
<dbReference type="GO" id="GO:0046813">
    <property type="term" value="P:receptor-mediated virion attachment to host cell"/>
    <property type="evidence" value="ECO:0007669"/>
    <property type="project" value="TreeGrafter"/>
</dbReference>
<dbReference type="InterPro" id="IPR050498">
    <property type="entry name" value="Ycf3"/>
</dbReference>
<protein>
    <submittedName>
        <fullName evidence="5">Uncharacterized protein</fullName>
    </submittedName>
</protein>
<dbReference type="Proteomes" id="UP000027997">
    <property type="component" value="Unassembled WGS sequence"/>
</dbReference>
<accession>A0A081K7G9</accession>
<gene>
    <name evidence="5" type="ORF">GV64_04440</name>
</gene>
<dbReference type="SMART" id="SM00028">
    <property type="entry name" value="TPR"/>
    <property type="match status" value="2"/>
</dbReference>
<evidence type="ECO:0000256" key="3">
    <source>
        <dbReference type="SAM" id="Phobius"/>
    </source>
</evidence>
<keyword evidence="6" id="KW-1185">Reference proteome</keyword>
<dbReference type="NCBIfam" id="NF047558">
    <property type="entry name" value="TPR_END_plus"/>
    <property type="match status" value="1"/>
</dbReference>
<keyword evidence="3" id="KW-0472">Membrane</keyword>
<dbReference type="PANTHER" id="PTHR44858">
    <property type="entry name" value="TETRATRICOPEPTIDE REPEAT PROTEIN 6"/>
    <property type="match status" value="1"/>
</dbReference>
<comment type="caution">
    <text evidence="5">The sequence shown here is derived from an EMBL/GenBank/DDBJ whole genome shotgun (WGS) entry which is preliminary data.</text>
</comment>
<feature type="signal peptide" evidence="4">
    <location>
        <begin position="1"/>
        <end position="24"/>
    </location>
</feature>
<dbReference type="STRING" id="305900.GV64_04440"/>
<dbReference type="InterPro" id="IPR019734">
    <property type="entry name" value="TPR_rpt"/>
</dbReference>
<evidence type="ECO:0000256" key="4">
    <source>
        <dbReference type="SAM" id="SignalP"/>
    </source>
</evidence>
<dbReference type="SUPFAM" id="SSF48452">
    <property type="entry name" value="TPR-like"/>
    <property type="match status" value="1"/>
</dbReference>
<dbReference type="RefSeq" id="WP_020584166.1">
    <property type="nucleotide sequence ID" value="NZ_JOJP01000001.1"/>
</dbReference>
<dbReference type="GO" id="GO:0009279">
    <property type="term" value="C:cell outer membrane"/>
    <property type="evidence" value="ECO:0007669"/>
    <property type="project" value="TreeGrafter"/>
</dbReference>